<keyword evidence="8" id="KW-0325">Glycoprotein</keyword>
<dbReference type="InterPro" id="IPR001675">
    <property type="entry name" value="Glyco_trans_29"/>
</dbReference>
<gene>
    <name evidence="9" type="ORF">Homavirus33_4</name>
</gene>
<keyword evidence="4" id="KW-0808">Transferase</keyword>
<keyword evidence="6" id="KW-1133">Transmembrane helix</keyword>
<evidence type="ECO:0000256" key="3">
    <source>
        <dbReference type="ARBA" id="ARBA00022676"/>
    </source>
</evidence>
<evidence type="ECO:0000313" key="9">
    <source>
        <dbReference type="EMBL" id="AYV82342.1"/>
    </source>
</evidence>
<organism evidence="9">
    <name type="scientific">Homavirus sp</name>
    <dbReference type="NCBI Taxonomy" id="2487769"/>
    <lineage>
        <taxon>Viruses</taxon>
        <taxon>Varidnaviria</taxon>
        <taxon>Bamfordvirae</taxon>
        <taxon>Nucleocytoviricota</taxon>
        <taxon>Megaviricetes</taxon>
        <taxon>Imitervirales</taxon>
        <taxon>Mimiviridae</taxon>
        <taxon>Klosneuvirinae</taxon>
    </lineage>
</organism>
<protein>
    <submittedName>
        <fullName evidence="9">Uncharacterized protein</fullName>
    </submittedName>
</protein>
<keyword evidence="3" id="KW-0328">Glycosyltransferase</keyword>
<evidence type="ECO:0000256" key="2">
    <source>
        <dbReference type="ARBA" id="ARBA00004308"/>
    </source>
</evidence>
<proteinExistence type="predicted"/>
<dbReference type="GO" id="GO:0008373">
    <property type="term" value="F:sialyltransferase activity"/>
    <property type="evidence" value="ECO:0007669"/>
    <property type="project" value="InterPro"/>
</dbReference>
<evidence type="ECO:0000256" key="8">
    <source>
        <dbReference type="ARBA" id="ARBA00023180"/>
    </source>
</evidence>
<reference evidence="9" key="1">
    <citation type="submission" date="2018-10" db="EMBL/GenBank/DDBJ databases">
        <title>Hidden diversity of soil giant viruses.</title>
        <authorList>
            <person name="Schulz F."/>
            <person name="Alteio L."/>
            <person name="Goudeau D."/>
            <person name="Ryan E.M."/>
            <person name="Malmstrom R.R."/>
            <person name="Blanchard J."/>
            <person name="Woyke T."/>
        </authorList>
    </citation>
    <scope>NUCLEOTIDE SEQUENCE</scope>
    <source>
        <strain evidence="9">HOV1</strain>
    </source>
</reference>
<evidence type="ECO:0000256" key="1">
    <source>
        <dbReference type="ARBA" id="ARBA00004167"/>
    </source>
</evidence>
<dbReference type="Gene3D" id="3.90.1480.20">
    <property type="entry name" value="Glycosyl transferase family 29"/>
    <property type="match status" value="1"/>
</dbReference>
<name>A0A3G5A5P1_9VIRU</name>
<evidence type="ECO:0000256" key="5">
    <source>
        <dbReference type="ARBA" id="ARBA00022692"/>
    </source>
</evidence>
<dbReference type="Pfam" id="PF00777">
    <property type="entry name" value="Glyco_transf_29"/>
    <property type="match status" value="1"/>
</dbReference>
<dbReference type="EMBL" id="MK072364">
    <property type="protein sequence ID" value="AYV82342.1"/>
    <property type="molecule type" value="Genomic_DNA"/>
</dbReference>
<sequence>MEKVNFYNITPELKVSKKIALVGNSNSLLSGKYAKMIDSFDDVIRFNYGDLKANITGLKTTIRWINCPIVIESAKEHNKSIVTIDDMNKYTQKLFNNISIICWKSLQDKMSPIDSTFKFYTPNEYCTLGNINGYLETLGVKHRFTVVENCWPRTGFQAVLTCIRSGCVPHLFGFDIECHKIIKHYSLATNYSVAHMTQHQIDNEVIILNELKNMGLIIVHR</sequence>
<comment type="subcellular location">
    <subcellularLocation>
        <location evidence="2">Endomembrane system</location>
    </subcellularLocation>
    <subcellularLocation>
        <location evidence="1">Membrane</location>
        <topology evidence="1">Single-pass membrane protein</topology>
    </subcellularLocation>
</comment>
<keyword evidence="5" id="KW-0812">Transmembrane</keyword>
<keyword evidence="7" id="KW-0472">Membrane</keyword>
<evidence type="ECO:0000256" key="4">
    <source>
        <dbReference type="ARBA" id="ARBA00022679"/>
    </source>
</evidence>
<evidence type="ECO:0000256" key="7">
    <source>
        <dbReference type="ARBA" id="ARBA00023136"/>
    </source>
</evidence>
<dbReference type="InterPro" id="IPR038578">
    <property type="entry name" value="GT29-like_sf"/>
</dbReference>
<dbReference type="GO" id="GO:0016020">
    <property type="term" value="C:membrane"/>
    <property type="evidence" value="ECO:0007669"/>
    <property type="project" value="UniProtKB-SubCell"/>
</dbReference>
<accession>A0A3G5A5P1</accession>
<evidence type="ECO:0000256" key="6">
    <source>
        <dbReference type="ARBA" id="ARBA00022989"/>
    </source>
</evidence>